<dbReference type="RefSeq" id="WP_311821953.1">
    <property type="nucleotide sequence ID" value="NZ_JARPYF010000004.1"/>
</dbReference>
<dbReference type="SUPFAM" id="SSF54593">
    <property type="entry name" value="Glyoxalase/Bleomycin resistance protein/Dihydroxybiphenyl dioxygenase"/>
    <property type="match status" value="1"/>
</dbReference>
<keyword evidence="3" id="KW-1185">Reference proteome</keyword>
<name>A0ABU3EX01_9ENTE</name>
<organism evidence="2 3">
    <name type="scientific">Enterococcus hulanensis</name>
    <dbReference type="NCBI Taxonomy" id="2559929"/>
    <lineage>
        <taxon>Bacteria</taxon>
        <taxon>Bacillati</taxon>
        <taxon>Bacillota</taxon>
        <taxon>Bacilli</taxon>
        <taxon>Lactobacillales</taxon>
        <taxon>Enterococcaceae</taxon>
        <taxon>Enterococcus</taxon>
    </lineage>
</organism>
<comment type="caution">
    <text evidence="2">The sequence shown here is derived from an EMBL/GenBank/DDBJ whole genome shotgun (WGS) entry which is preliminary data.</text>
</comment>
<dbReference type="InterPro" id="IPR028973">
    <property type="entry name" value="PhnB-like"/>
</dbReference>
<evidence type="ECO:0000259" key="1">
    <source>
        <dbReference type="Pfam" id="PF06983"/>
    </source>
</evidence>
<dbReference type="Gene3D" id="3.10.180.10">
    <property type="entry name" value="2,3-Dihydroxybiphenyl 1,2-Dioxygenase, domain 1"/>
    <property type="match status" value="1"/>
</dbReference>
<dbReference type="PANTHER" id="PTHR33990">
    <property type="entry name" value="PROTEIN YJDN-RELATED"/>
    <property type="match status" value="1"/>
</dbReference>
<reference evidence="2 3" key="1">
    <citation type="submission" date="2023-03" db="EMBL/GenBank/DDBJ databases">
        <authorList>
            <person name="Shen W."/>
            <person name="Cai J."/>
        </authorList>
    </citation>
    <scope>NUCLEOTIDE SEQUENCE [LARGE SCALE GENOMIC DNA]</scope>
    <source>
        <strain evidence="2 3">D6-4</strain>
    </source>
</reference>
<accession>A0ABU3EX01</accession>
<dbReference type="Proteomes" id="UP001252875">
    <property type="component" value="Unassembled WGS sequence"/>
</dbReference>
<dbReference type="PANTHER" id="PTHR33990:SF1">
    <property type="entry name" value="PROTEIN YJDN"/>
    <property type="match status" value="1"/>
</dbReference>
<evidence type="ECO:0000313" key="2">
    <source>
        <dbReference type="EMBL" id="MDT2599196.1"/>
    </source>
</evidence>
<gene>
    <name evidence="2" type="ORF">P7D85_05380</name>
</gene>
<dbReference type="InterPro" id="IPR029068">
    <property type="entry name" value="Glyas_Bleomycin-R_OHBP_Dase"/>
</dbReference>
<sequence length="139" mass="14980">MLMPYIKFTGNCEEAFLRYAQIFNGEIQQISKYGDTPENPDMPMDEELKSKVMHAQLMLPGLGGISGADYTEPVAKSGNVLIQAHLSNETSAQQIFSALAADGNIIGPLATNPPPDDNSISGCVEDSFGVTWIISARTN</sequence>
<evidence type="ECO:0000313" key="3">
    <source>
        <dbReference type="Proteomes" id="UP001252875"/>
    </source>
</evidence>
<dbReference type="EMBL" id="JARPYI010000002">
    <property type="protein sequence ID" value="MDT2599196.1"/>
    <property type="molecule type" value="Genomic_DNA"/>
</dbReference>
<feature type="domain" description="PhnB-like" evidence="1">
    <location>
        <begin position="3"/>
        <end position="134"/>
    </location>
</feature>
<protein>
    <submittedName>
        <fullName evidence="2">VOC family protein</fullName>
    </submittedName>
</protein>
<dbReference type="Pfam" id="PF06983">
    <property type="entry name" value="3-dmu-9_3-mt"/>
    <property type="match status" value="1"/>
</dbReference>
<proteinExistence type="predicted"/>